<name>A0A5C8IN77_9BACT</name>
<keyword evidence="2" id="KW-1185">Reference proteome</keyword>
<organism evidence="1 2">
    <name type="scientific">Pontibacter qinzhouensis</name>
    <dbReference type="NCBI Taxonomy" id="2603253"/>
    <lineage>
        <taxon>Bacteria</taxon>
        <taxon>Pseudomonadati</taxon>
        <taxon>Bacteroidota</taxon>
        <taxon>Cytophagia</taxon>
        <taxon>Cytophagales</taxon>
        <taxon>Hymenobacteraceae</taxon>
        <taxon>Pontibacter</taxon>
    </lineage>
</organism>
<reference evidence="1 2" key="1">
    <citation type="submission" date="2019-08" db="EMBL/GenBank/DDBJ databases">
        <authorList>
            <person name="Shi S."/>
        </authorList>
    </citation>
    <scope>NUCLEOTIDE SEQUENCE [LARGE SCALE GENOMIC DNA]</scope>
    <source>
        <strain evidence="1 2">GY10130</strain>
    </source>
</reference>
<evidence type="ECO:0000313" key="1">
    <source>
        <dbReference type="EMBL" id="TXK22524.1"/>
    </source>
</evidence>
<dbReference type="RefSeq" id="WP_116544992.1">
    <property type="nucleotide sequence ID" value="NZ_VRTY01000152.1"/>
</dbReference>
<accession>A0A5C8IN77</accession>
<protein>
    <submittedName>
        <fullName evidence="1">Uncharacterized protein</fullName>
    </submittedName>
</protein>
<dbReference type="OrthoDB" id="1258032at2"/>
<dbReference type="AlphaFoldDB" id="A0A5C8IN77"/>
<dbReference type="EMBL" id="VRTY01000152">
    <property type="protein sequence ID" value="TXK22524.1"/>
    <property type="molecule type" value="Genomic_DNA"/>
</dbReference>
<dbReference type="Proteomes" id="UP000321926">
    <property type="component" value="Unassembled WGS sequence"/>
</dbReference>
<evidence type="ECO:0000313" key="2">
    <source>
        <dbReference type="Proteomes" id="UP000321926"/>
    </source>
</evidence>
<comment type="caution">
    <text evidence="1">The sequence shown here is derived from an EMBL/GenBank/DDBJ whole genome shotgun (WGS) entry which is preliminary data.</text>
</comment>
<gene>
    <name evidence="1" type="ORF">FVR03_22880</name>
</gene>
<sequence>MEMELNFLSISDIDNKAKATIHLSGKLGFNTEAAEVMRLGEVACFKVALDGDIASYQHIFLKPFKTEEDNCVKLTKTSGYYSLPLTSVFNKLSINYTDYKVIFEIIAEKYNGEDIYKLKRRPKDIKRSISKVSKEEGEE</sequence>
<proteinExistence type="predicted"/>